<accession>A0A3D9HKA7</accession>
<dbReference type="SMART" id="SM00028">
    <property type="entry name" value="TPR"/>
    <property type="match status" value="3"/>
</dbReference>
<dbReference type="SUPFAM" id="SSF48452">
    <property type="entry name" value="TPR-like"/>
    <property type="match status" value="1"/>
</dbReference>
<keyword evidence="7" id="KW-0732">Signal</keyword>
<dbReference type="Pfam" id="PF14559">
    <property type="entry name" value="TPR_19"/>
    <property type="match status" value="1"/>
</dbReference>
<reference evidence="9 10" key="1">
    <citation type="submission" date="2018-07" db="EMBL/GenBank/DDBJ databases">
        <title>Genomic Encyclopedia of Type Strains, Phase III (KMG-III): the genomes of soil and plant-associated and newly described type strains.</title>
        <authorList>
            <person name="Whitman W."/>
        </authorList>
    </citation>
    <scope>NUCLEOTIDE SEQUENCE [LARGE SCALE GENOMIC DNA]</scope>
    <source>
        <strain evidence="9 10">CECT 8488</strain>
    </source>
</reference>
<dbReference type="PROSITE" id="PS51257">
    <property type="entry name" value="PROKAR_LIPOPROTEIN"/>
    <property type="match status" value="1"/>
</dbReference>
<dbReference type="InterPro" id="IPR019734">
    <property type="entry name" value="TPR_rpt"/>
</dbReference>
<evidence type="ECO:0000259" key="8">
    <source>
        <dbReference type="Pfam" id="PF01435"/>
    </source>
</evidence>
<keyword evidence="10" id="KW-1185">Reference proteome</keyword>
<keyword evidence="4" id="KW-0378">Hydrolase</keyword>
<dbReference type="GO" id="GO:0046872">
    <property type="term" value="F:metal ion binding"/>
    <property type="evidence" value="ECO:0007669"/>
    <property type="project" value="UniProtKB-KW"/>
</dbReference>
<dbReference type="RefSeq" id="WP_115937136.1">
    <property type="nucleotide sequence ID" value="NZ_QRDW01000005.1"/>
</dbReference>
<keyword evidence="5" id="KW-0862">Zinc</keyword>
<dbReference type="GO" id="GO:0051603">
    <property type="term" value="P:proteolysis involved in protein catabolic process"/>
    <property type="evidence" value="ECO:0007669"/>
    <property type="project" value="TreeGrafter"/>
</dbReference>
<dbReference type="Pfam" id="PF13432">
    <property type="entry name" value="TPR_16"/>
    <property type="match status" value="1"/>
</dbReference>
<sequence>MRFFFCARRALCALCALPIMLMLVLQGCGVNPVTGKRELQIYGEDWERSIGAQQYQPTQQSGGGRLEGYPELTQYVKQVGQRVAEVSHRPELPYDFVVLDSDVPNAWALPGGKVAINWGLLTELQDEAELAAVLGHEVTHATARHGAQQMERGILTSVAVVGLQVGLSQSELDKTTRSAVVGAAAVGTNLVLTKYGRNAELEADRYGIEYMVKAGYDPQAAVRLQQTFVRLKDGKQSNWLEGLFSTHPPSEERVAANQRLANQYSPPSGVQWRTGKRDYQRQIKPLLALKKSAGKVDEGYKALKKKRTQDALTLANQALSIDPRNAEANALMAAAYYQEGDEARAEASMSKAIKKKDGFYRYYEDRAQIRMKQGDTSGARADLERSTRLLPTANAHFALGQLAMNAGDSRAAISHFKLASQDKSKLGQRASANIAKLDLPQNPGRYVNIQKLLTRDGELVLRITNNSDATIQSATLLIQPPSGRTFTVPLNQAIKARSSLDLRTGVGPLSQEAAGSTALSMRQIQVGG</sequence>
<evidence type="ECO:0000256" key="3">
    <source>
        <dbReference type="ARBA" id="ARBA00022723"/>
    </source>
</evidence>
<gene>
    <name evidence="9" type="ORF">DFP90_105276</name>
</gene>
<organism evidence="9 10">
    <name type="scientific">Aestuariispira insulae</name>
    <dbReference type="NCBI Taxonomy" id="1461337"/>
    <lineage>
        <taxon>Bacteria</taxon>
        <taxon>Pseudomonadati</taxon>
        <taxon>Pseudomonadota</taxon>
        <taxon>Alphaproteobacteria</taxon>
        <taxon>Rhodospirillales</taxon>
        <taxon>Kiloniellaceae</taxon>
        <taxon>Aestuariispira</taxon>
    </lineage>
</organism>
<dbReference type="Gene3D" id="3.30.2010.10">
    <property type="entry name" value="Metalloproteases ('zincins'), catalytic domain"/>
    <property type="match status" value="1"/>
</dbReference>
<dbReference type="GO" id="GO:0016020">
    <property type="term" value="C:membrane"/>
    <property type="evidence" value="ECO:0007669"/>
    <property type="project" value="TreeGrafter"/>
</dbReference>
<evidence type="ECO:0000313" key="9">
    <source>
        <dbReference type="EMBL" id="RED49903.1"/>
    </source>
</evidence>
<dbReference type="InterPro" id="IPR051156">
    <property type="entry name" value="Mito/Outer_Membr_Metalloprot"/>
</dbReference>
<keyword evidence="3" id="KW-0479">Metal-binding</keyword>
<evidence type="ECO:0000256" key="1">
    <source>
        <dbReference type="ARBA" id="ARBA00001947"/>
    </source>
</evidence>
<dbReference type="Pfam" id="PF01435">
    <property type="entry name" value="Peptidase_M48"/>
    <property type="match status" value="1"/>
</dbReference>
<evidence type="ECO:0000313" key="10">
    <source>
        <dbReference type="Proteomes" id="UP000256845"/>
    </source>
</evidence>
<feature type="signal peptide" evidence="7">
    <location>
        <begin position="1"/>
        <end position="27"/>
    </location>
</feature>
<evidence type="ECO:0000256" key="2">
    <source>
        <dbReference type="ARBA" id="ARBA00022670"/>
    </source>
</evidence>
<comment type="cofactor">
    <cofactor evidence="1">
        <name>Zn(2+)</name>
        <dbReference type="ChEBI" id="CHEBI:29105"/>
    </cofactor>
</comment>
<proteinExistence type="predicted"/>
<dbReference type="InterPro" id="IPR001915">
    <property type="entry name" value="Peptidase_M48"/>
</dbReference>
<dbReference type="AlphaFoldDB" id="A0A3D9HKA7"/>
<feature type="chain" id="PRO_5017720517" evidence="7">
    <location>
        <begin position="28"/>
        <end position="528"/>
    </location>
</feature>
<name>A0A3D9HKA7_9PROT</name>
<protein>
    <submittedName>
        <fullName evidence="9">Putative Zn-dependent protease</fullName>
    </submittedName>
</protein>
<dbReference type="OrthoDB" id="9810445at2"/>
<dbReference type="InterPro" id="IPR011990">
    <property type="entry name" value="TPR-like_helical_dom_sf"/>
</dbReference>
<evidence type="ECO:0000256" key="7">
    <source>
        <dbReference type="SAM" id="SignalP"/>
    </source>
</evidence>
<comment type="caution">
    <text evidence="9">The sequence shown here is derived from an EMBL/GenBank/DDBJ whole genome shotgun (WGS) entry which is preliminary data.</text>
</comment>
<keyword evidence="2 9" id="KW-0645">Protease</keyword>
<dbReference type="EMBL" id="QRDW01000005">
    <property type="protein sequence ID" value="RED49903.1"/>
    <property type="molecule type" value="Genomic_DNA"/>
</dbReference>
<feature type="domain" description="Peptidase M48" evidence="8">
    <location>
        <begin position="72"/>
        <end position="256"/>
    </location>
</feature>
<keyword evidence="6" id="KW-0482">Metalloprotease</keyword>
<dbReference type="Gene3D" id="1.25.40.10">
    <property type="entry name" value="Tetratricopeptide repeat domain"/>
    <property type="match status" value="1"/>
</dbReference>
<dbReference type="Proteomes" id="UP000256845">
    <property type="component" value="Unassembled WGS sequence"/>
</dbReference>
<dbReference type="GO" id="GO:0004222">
    <property type="term" value="F:metalloendopeptidase activity"/>
    <property type="evidence" value="ECO:0007669"/>
    <property type="project" value="InterPro"/>
</dbReference>
<dbReference type="PANTHER" id="PTHR22726">
    <property type="entry name" value="METALLOENDOPEPTIDASE OMA1"/>
    <property type="match status" value="1"/>
</dbReference>
<evidence type="ECO:0000256" key="5">
    <source>
        <dbReference type="ARBA" id="ARBA00022833"/>
    </source>
</evidence>
<evidence type="ECO:0000256" key="4">
    <source>
        <dbReference type="ARBA" id="ARBA00022801"/>
    </source>
</evidence>
<evidence type="ECO:0000256" key="6">
    <source>
        <dbReference type="ARBA" id="ARBA00023049"/>
    </source>
</evidence>
<dbReference type="PANTHER" id="PTHR22726:SF1">
    <property type="entry name" value="METALLOENDOPEPTIDASE OMA1, MITOCHONDRIAL"/>
    <property type="match status" value="1"/>
</dbReference>